<dbReference type="Pfam" id="PF17196">
    <property type="entry name" value="DUF5133"/>
    <property type="match status" value="1"/>
</dbReference>
<keyword evidence="2" id="KW-1185">Reference proteome</keyword>
<name>A0A0X3VIP6_9ACTN</name>
<sequence length="83" mass="9154">MLMPHVRTAAAALRTYRSAWAALLRDPVSALSYRRLDDAAYTLCVLMGQRNAADAAAQAESLLARASAEKDRHRAEQARTVIR</sequence>
<evidence type="ECO:0000313" key="2">
    <source>
        <dbReference type="Proteomes" id="UP000053923"/>
    </source>
</evidence>
<dbReference type="RefSeq" id="WP_062699343.1">
    <property type="nucleotide sequence ID" value="NZ_LLZG01000025.1"/>
</dbReference>
<protein>
    <recommendedName>
        <fullName evidence="3">DUF5133 domain-containing protein</fullName>
    </recommendedName>
</protein>
<organism evidence="1 2">
    <name type="scientific">Streptomyces regalis</name>
    <dbReference type="NCBI Taxonomy" id="68262"/>
    <lineage>
        <taxon>Bacteria</taxon>
        <taxon>Bacillati</taxon>
        <taxon>Actinomycetota</taxon>
        <taxon>Actinomycetes</taxon>
        <taxon>Kitasatosporales</taxon>
        <taxon>Streptomycetaceae</taxon>
        <taxon>Streptomyces</taxon>
    </lineage>
</organism>
<evidence type="ECO:0000313" key="1">
    <source>
        <dbReference type="EMBL" id="KUL44122.1"/>
    </source>
</evidence>
<evidence type="ECO:0008006" key="3">
    <source>
        <dbReference type="Google" id="ProtNLM"/>
    </source>
</evidence>
<proteinExistence type="predicted"/>
<comment type="caution">
    <text evidence="1">The sequence shown here is derived from an EMBL/GenBank/DDBJ whole genome shotgun (WGS) entry which is preliminary data.</text>
</comment>
<dbReference type="EMBL" id="LLZG01000025">
    <property type="protein sequence ID" value="KUL44122.1"/>
    <property type="molecule type" value="Genomic_DNA"/>
</dbReference>
<dbReference type="Proteomes" id="UP000053923">
    <property type="component" value="Unassembled WGS sequence"/>
</dbReference>
<dbReference type="OrthoDB" id="4328450at2"/>
<gene>
    <name evidence="1" type="ORF">ADL12_06180</name>
</gene>
<reference evidence="2" key="1">
    <citation type="submission" date="2015-10" db="EMBL/GenBank/DDBJ databases">
        <authorList>
            <person name="Ju K.-S."/>
            <person name="Doroghazi J.R."/>
            <person name="Metcalf W.W."/>
        </authorList>
    </citation>
    <scope>NUCLEOTIDE SEQUENCE [LARGE SCALE GENOMIC DNA]</scope>
    <source>
        <strain evidence="2">NRRL 3151</strain>
    </source>
</reference>
<accession>A0A0X3VIP6</accession>
<dbReference type="AlphaFoldDB" id="A0A0X3VIP6"/>
<dbReference type="InterPro" id="IPR033457">
    <property type="entry name" value="DUF5133"/>
</dbReference>